<reference evidence="1 2" key="1">
    <citation type="submission" date="2016-10" db="EMBL/GenBank/DDBJ databases">
        <authorList>
            <person name="de Groot N.N."/>
        </authorList>
    </citation>
    <scope>NUCLEOTIDE SEQUENCE [LARGE SCALE GENOMIC DNA]</scope>
    <source>
        <strain evidence="1 2">CCM7597</strain>
    </source>
</reference>
<dbReference type="PANTHER" id="PTHR41260:SF1">
    <property type="entry name" value="PROTEIN ECSC"/>
    <property type="match status" value="1"/>
</dbReference>
<dbReference type="InterPro" id="IPR024787">
    <property type="entry name" value="EcsC"/>
</dbReference>
<name>A0A1H4GIT3_9BACI</name>
<keyword evidence="2" id="KW-1185">Reference proteome</keyword>
<protein>
    <submittedName>
        <fullName evidence="1">EcsC protein family protein</fullName>
    </submittedName>
</protein>
<dbReference type="AlphaFoldDB" id="A0A1H4GIT3"/>
<accession>A0A1H4GIT3</accession>
<organism evidence="1 2">
    <name type="scientific">Thalassobacillus cyri</name>
    <dbReference type="NCBI Taxonomy" id="571932"/>
    <lineage>
        <taxon>Bacteria</taxon>
        <taxon>Bacillati</taxon>
        <taxon>Bacillota</taxon>
        <taxon>Bacilli</taxon>
        <taxon>Bacillales</taxon>
        <taxon>Bacillaceae</taxon>
        <taxon>Thalassobacillus</taxon>
    </lineage>
</organism>
<evidence type="ECO:0000313" key="2">
    <source>
        <dbReference type="Proteomes" id="UP000198584"/>
    </source>
</evidence>
<dbReference type="EMBL" id="FNQR01000016">
    <property type="protein sequence ID" value="SEB09543.1"/>
    <property type="molecule type" value="Genomic_DNA"/>
</dbReference>
<gene>
    <name evidence="1" type="ORF">SAMN05421743_11659</name>
</gene>
<dbReference type="Proteomes" id="UP000198584">
    <property type="component" value="Unassembled WGS sequence"/>
</dbReference>
<dbReference type="PANTHER" id="PTHR41260">
    <property type="entry name" value="PROTEIN ECSC"/>
    <property type="match status" value="1"/>
</dbReference>
<dbReference type="RefSeq" id="WP_342722962.1">
    <property type="nucleotide sequence ID" value="NZ_FNQR01000016.1"/>
</dbReference>
<sequence length="237" mass="27618">MLTAYEETVLKEAKRWEKSLSKRSPLLQRSSKQFQKKINKKIPERVHHVVTESIRKMIELALTSSDYIDPVEISSEASFREREEMVHKRLKKYKRTAAIEGAGTGAGGLWLGMADFPLLLSLKMKFLFDVGQIYGYEVRDYRERMYILQVFMLAFSSDANQKEVAMILANWEEEKEKWREVDWKTLQLEYRDTIDFAKMLQLLPGIGAIVGAVANTRLLEQLGETAMNCYRLRLLRN</sequence>
<dbReference type="STRING" id="571932.SAMN05421743_11659"/>
<evidence type="ECO:0000313" key="1">
    <source>
        <dbReference type="EMBL" id="SEB09543.1"/>
    </source>
</evidence>
<proteinExistence type="predicted"/>
<dbReference type="Pfam" id="PF12787">
    <property type="entry name" value="EcsC"/>
    <property type="match status" value="1"/>
</dbReference>